<accession>A0A0K1P8Z3</accession>
<dbReference type="Pfam" id="PF01476">
    <property type="entry name" value="LysM"/>
    <property type="match status" value="1"/>
</dbReference>
<dbReference type="InterPro" id="IPR023346">
    <property type="entry name" value="Lysozyme-like_dom_sf"/>
</dbReference>
<evidence type="ECO:0000259" key="3">
    <source>
        <dbReference type="PROSITE" id="PS51782"/>
    </source>
</evidence>
<dbReference type="CDD" id="cd00118">
    <property type="entry name" value="LysM"/>
    <property type="match status" value="1"/>
</dbReference>
<feature type="domain" description="LysM" evidence="3">
    <location>
        <begin position="399"/>
        <end position="443"/>
    </location>
</feature>
<dbReference type="SUPFAM" id="SSF54106">
    <property type="entry name" value="LysM domain"/>
    <property type="match status" value="1"/>
</dbReference>
<dbReference type="OrthoDB" id="9815002at2"/>
<sequence length="463" mass="51542">MLRRVRLRIARRAAEPSPFARTPRDRTLRALATVLATTLAAPALAAAPAEDPADELAQMEAAEGHALNHGAADLARLVRQLGAGNPWRSRLRGPLGSTLQGFPDIVEVEGFDEAGLGELPFPLASVAGRYDIPMSFNAAVADYIAFFQGPGRKWFAKWLERSNRWVPLFRSILRSHQVPEDLVYLSMIESGFSMHAKSWASAVGPWQFIEPTGKRFGLRTDFWVDERRDPIKSTHAAAQFLKRLYAAWDDWYLAWAGYNAGPGKVSRAIEKYGTSDFWSLAETDDAFRKETRHYVPKLLAAALIAKHPASFGFTGIQPEAPLEWETVEIPAATDLDVIARCAGTPVDEILLLNPELRQWATPPVFKGESPYVLRIPKGRSEVFAEAFAKVKPSERFTFRSYKVQKGDTLGHIARMFSTSVDAMLKANRHLDAKRLRIGQELMIPVPPGARVQTASTDPRSSRR</sequence>
<dbReference type="Proteomes" id="UP000055590">
    <property type="component" value="Chromosome"/>
</dbReference>
<dbReference type="Pfam" id="PF01464">
    <property type="entry name" value="SLT"/>
    <property type="match status" value="1"/>
</dbReference>
<evidence type="ECO:0000313" key="4">
    <source>
        <dbReference type="EMBL" id="AKU89977.1"/>
    </source>
</evidence>
<dbReference type="KEGG" id="vin:AKJ08_0364"/>
<name>A0A0K1P8Z3_9BACT</name>
<dbReference type="PROSITE" id="PS51782">
    <property type="entry name" value="LYSM"/>
    <property type="match status" value="1"/>
</dbReference>
<feature type="signal peptide" evidence="2">
    <location>
        <begin position="1"/>
        <end position="45"/>
    </location>
</feature>
<dbReference type="Gene3D" id="3.10.350.10">
    <property type="entry name" value="LysM domain"/>
    <property type="match status" value="1"/>
</dbReference>
<evidence type="ECO:0000313" key="5">
    <source>
        <dbReference type="Proteomes" id="UP000055590"/>
    </source>
</evidence>
<keyword evidence="5" id="KW-1185">Reference proteome</keyword>
<dbReference type="PATRIC" id="fig|1391653.3.peg.378"/>
<dbReference type="EMBL" id="CP012332">
    <property type="protein sequence ID" value="AKU89977.1"/>
    <property type="molecule type" value="Genomic_DNA"/>
</dbReference>
<dbReference type="PANTHER" id="PTHR37423">
    <property type="entry name" value="SOLUBLE LYTIC MUREIN TRANSGLYCOSYLASE-RELATED"/>
    <property type="match status" value="1"/>
</dbReference>
<keyword evidence="2" id="KW-0732">Signal</keyword>
<dbReference type="InterPro" id="IPR008258">
    <property type="entry name" value="Transglycosylase_SLT_dom_1"/>
</dbReference>
<gene>
    <name evidence="4" type="ORF">AKJ08_0364</name>
</gene>
<organism evidence="4 5">
    <name type="scientific">Vulgatibacter incomptus</name>
    <dbReference type="NCBI Taxonomy" id="1391653"/>
    <lineage>
        <taxon>Bacteria</taxon>
        <taxon>Pseudomonadati</taxon>
        <taxon>Myxococcota</taxon>
        <taxon>Myxococcia</taxon>
        <taxon>Myxococcales</taxon>
        <taxon>Cystobacterineae</taxon>
        <taxon>Vulgatibacteraceae</taxon>
        <taxon>Vulgatibacter</taxon>
    </lineage>
</organism>
<dbReference type="Gene3D" id="1.10.530.10">
    <property type="match status" value="1"/>
</dbReference>
<comment type="similarity">
    <text evidence="1">Belongs to the transglycosylase Slt family.</text>
</comment>
<evidence type="ECO:0000256" key="1">
    <source>
        <dbReference type="ARBA" id="ARBA00007734"/>
    </source>
</evidence>
<dbReference type="PANTHER" id="PTHR37423:SF2">
    <property type="entry name" value="MEMBRANE-BOUND LYTIC MUREIN TRANSGLYCOSYLASE C"/>
    <property type="match status" value="1"/>
</dbReference>
<dbReference type="SUPFAM" id="SSF53955">
    <property type="entry name" value="Lysozyme-like"/>
    <property type="match status" value="1"/>
</dbReference>
<dbReference type="InterPro" id="IPR018392">
    <property type="entry name" value="LysM"/>
</dbReference>
<feature type="chain" id="PRO_5005465499" evidence="2">
    <location>
        <begin position="46"/>
        <end position="463"/>
    </location>
</feature>
<dbReference type="InterPro" id="IPR036779">
    <property type="entry name" value="LysM_dom_sf"/>
</dbReference>
<reference evidence="4 5" key="1">
    <citation type="submission" date="2015-08" db="EMBL/GenBank/DDBJ databases">
        <authorList>
            <person name="Babu N.S."/>
            <person name="Beckwith C.J."/>
            <person name="Beseler K.G."/>
            <person name="Brison A."/>
            <person name="Carone J.V."/>
            <person name="Caskin T.P."/>
            <person name="Diamond M."/>
            <person name="Durham M.E."/>
            <person name="Foxe J.M."/>
            <person name="Go M."/>
            <person name="Henderson B.A."/>
            <person name="Jones I.B."/>
            <person name="McGettigan J.A."/>
            <person name="Micheletti S.J."/>
            <person name="Nasrallah M.E."/>
            <person name="Ortiz D."/>
            <person name="Piller C.R."/>
            <person name="Privatt S.R."/>
            <person name="Schneider S.L."/>
            <person name="Sharp S."/>
            <person name="Smith T.C."/>
            <person name="Stanton J.D."/>
            <person name="Ullery H.E."/>
            <person name="Wilson R.J."/>
            <person name="Serrano M.G."/>
            <person name="Buck G."/>
            <person name="Lee V."/>
            <person name="Wang Y."/>
            <person name="Carvalho R."/>
            <person name="Voegtly L."/>
            <person name="Shi R."/>
            <person name="Duckworth R."/>
            <person name="Johnson A."/>
            <person name="Loviza R."/>
            <person name="Walstead R."/>
            <person name="Shah Z."/>
            <person name="Kiflezghi M."/>
            <person name="Wade K."/>
            <person name="Ball S.L."/>
            <person name="Bradley K.W."/>
            <person name="Asai D.J."/>
            <person name="Bowman C.A."/>
            <person name="Russell D.A."/>
            <person name="Pope W.H."/>
            <person name="Jacobs-Sera D."/>
            <person name="Hendrix R.W."/>
            <person name="Hatfull G.F."/>
        </authorList>
    </citation>
    <scope>NUCLEOTIDE SEQUENCE [LARGE SCALE GENOMIC DNA]</scope>
    <source>
        <strain evidence="4 5">DSM 27710</strain>
    </source>
</reference>
<evidence type="ECO:0000256" key="2">
    <source>
        <dbReference type="SAM" id="SignalP"/>
    </source>
</evidence>
<dbReference type="RefSeq" id="WP_050724487.1">
    <property type="nucleotide sequence ID" value="NZ_CP012332.1"/>
</dbReference>
<dbReference type="STRING" id="1391653.AKJ08_0364"/>
<proteinExistence type="inferred from homology"/>
<dbReference type="CDD" id="cd16894">
    <property type="entry name" value="MltD-like"/>
    <property type="match status" value="1"/>
</dbReference>
<protein>
    <submittedName>
        <fullName evidence="4">Membrane-bound lytic murein transglycosylase D</fullName>
    </submittedName>
</protein>
<dbReference type="AlphaFoldDB" id="A0A0K1P8Z3"/>
<dbReference type="SMART" id="SM00257">
    <property type="entry name" value="LysM"/>
    <property type="match status" value="1"/>
</dbReference>